<accession>A0ABW3MHT4</accession>
<dbReference type="Gene3D" id="3.40.50.150">
    <property type="entry name" value="Vaccinia Virus protein VP39"/>
    <property type="match status" value="1"/>
</dbReference>
<name>A0ABW3MHT4_9PSEU</name>
<dbReference type="Pfam" id="PF08241">
    <property type="entry name" value="Methyltransf_11"/>
    <property type="match status" value="1"/>
</dbReference>
<dbReference type="GO" id="GO:0008168">
    <property type="term" value="F:methyltransferase activity"/>
    <property type="evidence" value="ECO:0007669"/>
    <property type="project" value="UniProtKB-KW"/>
</dbReference>
<dbReference type="CDD" id="cd02440">
    <property type="entry name" value="AdoMet_MTases"/>
    <property type="match status" value="1"/>
</dbReference>
<proteinExistence type="predicted"/>
<dbReference type="EC" id="2.1.-.-" evidence="2"/>
<dbReference type="InterPro" id="IPR029063">
    <property type="entry name" value="SAM-dependent_MTases_sf"/>
</dbReference>
<dbReference type="Proteomes" id="UP001597045">
    <property type="component" value="Unassembled WGS sequence"/>
</dbReference>
<feature type="non-terminal residue" evidence="2">
    <location>
        <position position="1"/>
    </location>
</feature>
<evidence type="ECO:0000313" key="3">
    <source>
        <dbReference type="Proteomes" id="UP001597045"/>
    </source>
</evidence>
<gene>
    <name evidence="2" type="ORF">ACFQ1S_31280</name>
</gene>
<dbReference type="EMBL" id="JBHTIS010002342">
    <property type="protein sequence ID" value="MFD1049693.1"/>
    <property type="molecule type" value="Genomic_DNA"/>
</dbReference>
<dbReference type="GO" id="GO:0032259">
    <property type="term" value="P:methylation"/>
    <property type="evidence" value="ECO:0007669"/>
    <property type="project" value="UniProtKB-KW"/>
</dbReference>
<comment type="caution">
    <text evidence="2">The sequence shown here is derived from an EMBL/GenBank/DDBJ whole genome shotgun (WGS) entry which is preliminary data.</text>
</comment>
<keyword evidence="2" id="KW-0808">Transferase</keyword>
<reference evidence="3" key="1">
    <citation type="journal article" date="2019" name="Int. J. Syst. Evol. Microbiol.">
        <title>The Global Catalogue of Microorganisms (GCM) 10K type strain sequencing project: providing services to taxonomists for standard genome sequencing and annotation.</title>
        <authorList>
            <consortium name="The Broad Institute Genomics Platform"/>
            <consortium name="The Broad Institute Genome Sequencing Center for Infectious Disease"/>
            <person name="Wu L."/>
            <person name="Ma J."/>
        </authorList>
    </citation>
    <scope>NUCLEOTIDE SEQUENCE [LARGE SCALE GENOMIC DNA]</scope>
    <source>
        <strain evidence="3">JCM 31486</strain>
    </source>
</reference>
<evidence type="ECO:0000259" key="1">
    <source>
        <dbReference type="Pfam" id="PF08241"/>
    </source>
</evidence>
<sequence>LATTRRKTRRAGLSVRLDRGFAQELPYADGEFDRVFSSLMFHHLDTVSKDELLAEVKRVLKPDGVLVLADAVFHDHGPHKMREMTRDNVGDAVSRRISAAGFDVEPTRMIRMRVSGTVGVEVARPQG</sequence>
<keyword evidence="3" id="KW-1185">Reference proteome</keyword>
<evidence type="ECO:0000313" key="2">
    <source>
        <dbReference type="EMBL" id="MFD1049693.1"/>
    </source>
</evidence>
<feature type="domain" description="Methyltransferase type 11" evidence="1">
    <location>
        <begin position="2"/>
        <end position="68"/>
    </location>
</feature>
<protein>
    <submittedName>
        <fullName evidence="2">Class I SAM-dependent methyltransferase</fullName>
        <ecNumber evidence="2">2.1.-.-</ecNumber>
    </submittedName>
</protein>
<organism evidence="2 3">
    <name type="scientific">Kibdelosporangium lantanae</name>
    <dbReference type="NCBI Taxonomy" id="1497396"/>
    <lineage>
        <taxon>Bacteria</taxon>
        <taxon>Bacillati</taxon>
        <taxon>Actinomycetota</taxon>
        <taxon>Actinomycetes</taxon>
        <taxon>Pseudonocardiales</taxon>
        <taxon>Pseudonocardiaceae</taxon>
        <taxon>Kibdelosporangium</taxon>
    </lineage>
</organism>
<dbReference type="SUPFAM" id="SSF53335">
    <property type="entry name" value="S-adenosyl-L-methionine-dependent methyltransferases"/>
    <property type="match status" value="1"/>
</dbReference>
<keyword evidence="2" id="KW-0489">Methyltransferase</keyword>
<dbReference type="InterPro" id="IPR013216">
    <property type="entry name" value="Methyltransf_11"/>
</dbReference>